<dbReference type="Proteomes" id="UP000823877">
    <property type="component" value="Unassembled WGS sequence"/>
</dbReference>
<sequence length="307" mass="32946">MFAGFDTSNYTTSAAVMCDSTIKNYKKMLSVAENARGLRQSDAVFQHTVNMPDLLSDMAEDFDLRDVKAVGVSARPRNAAGSYMPCFLVGLNTAKAAAAFCGCKCYETSHQVGHILAALYSAEKLDLIKDRFLAFHVSGGTTEAVLVTPDREQILKADIVAASIDLKAGQAIDRTGVLLGMRFPCGAELEKEAKKSNRDFKIRASMQGCNCSFSGIENKVKTMIANGESKCDIAKFALESVRVSLDSMLSAVLQEYGSLPVVFAGGVSSNKTIRKTVSEKFGAYFAEPRFSSDNAAGTAVFAALKSL</sequence>
<comment type="catalytic activity">
    <reaction evidence="7">
        <text>L-threonylcarbamoyladenylate + adenosine(37) in tRNA = N(6)-L-threonylcarbamoyladenosine(37) in tRNA + AMP + H(+)</text>
        <dbReference type="Rhea" id="RHEA:37059"/>
        <dbReference type="Rhea" id="RHEA-COMP:10162"/>
        <dbReference type="Rhea" id="RHEA-COMP:10163"/>
        <dbReference type="ChEBI" id="CHEBI:15378"/>
        <dbReference type="ChEBI" id="CHEBI:73682"/>
        <dbReference type="ChEBI" id="CHEBI:74411"/>
        <dbReference type="ChEBI" id="CHEBI:74418"/>
        <dbReference type="ChEBI" id="CHEBI:456215"/>
        <dbReference type="EC" id="2.3.1.234"/>
    </reaction>
</comment>
<name>A0A9D2MKK9_9FIRM</name>
<evidence type="ECO:0000256" key="3">
    <source>
        <dbReference type="ARBA" id="ARBA00022694"/>
    </source>
</evidence>
<dbReference type="Gene3D" id="3.30.420.40">
    <property type="match status" value="2"/>
</dbReference>
<keyword evidence="5" id="KW-0408">Iron</keyword>
<dbReference type="InterPro" id="IPR000905">
    <property type="entry name" value="Gcp-like_dom"/>
</dbReference>
<evidence type="ECO:0000259" key="8">
    <source>
        <dbReference type="Pfam" id="PF00814"/>
    </source>
</evidence>
<dbReference type="AlphaFoldDB" id="A0A9D2MKK9"/>
<organism evidence="9 10">
    <name type="scientific">Candidatus Eubacterium faecale</name>
    <dbReference type="NCBI Taxonomy" id="2838568"/>
    <lineage>
        <taxon>Bacteria</taxon>
        <taxon>Bacillati</taxon>
        <taxon>Bacillota</taxon>
        <taxon>Clostridia</taxon>
        <taxon>Eubacteriales</taxon>
        <taxon>Eubacteriaceae</taxon>
        <taxon>Eubacterium</taxon>
    </lineage>
</organism>
<protein>
    <recommendedName>
        <fullName evidence="1">N(6)-L-threonylcarbamoyladenine synthase</fullName>
        <ecNumber evidence="1">2.3.1.234</ecNumber>
    </recommendedName>
</protein>
<dbReference type="InterPro" id="IPR017861">
    <property type="entry name" value="KAE1/TsaD"/>
</dbReference>
<accession>A0A9D2MKK9</accession>
<proteinExistence type="predicted"/>
<comment type="caution">
    <text evidence="9">The sequence shown here is derived from an EMBL/GenBank/DDBJ whole genome shotgun (WGS) entry which is preliminary data.</text>
</comment>
<dbReference type="Pfam" id="PF00814">
    <property type="entry name" value="TsaD"/>
    <property type="match status" value="1"/>
</dbReference>
<keyword evidence="3" id="KW-0819">tRNA processing</keyword>
<reference evidence="9" key="1">
    <citation type="journal article" date="2021" name="PeerJ">
        <title>Extensive microbial diversity within the chicken gut microbiome revealed by metagenomics and culture.</title>
        <authorList>
            <person name="Gilroy R."/>
            <person name="Ravi A."/>
            <person name="Getino M."/>
            <person name="Pursley I."/>
            <person name="Horton D.L."/>
            <person name="Alikhan N.F."/>
            <person name="Baker D."/>
            <person name="Gharbi K."/>
            <person name="Hall N."/>
            <person name="Watson M."/>
            <person name="Adriaenssens E.M."/>
            <person name="Foster-Nyarko E."/>
            <person name="Jarju S."/>
            <person name="Secka A."/>
            <person name="Antonio M."/>
            <person name="Oren A."/>
            <person name="Chaudhuri R.R."/>
            <person name="La Ragione R."/>
            <person name="Hildebrand F."/>
            <person name="Pallen M.J."/>
        </authorList>
    </citation>
    <scope>NUCLEOTIDE SEQUENCE</scope>
    <source>
        <strain evidence="9">CHK188-16595</strain>
    </source>
</reference>
<gene>
    <name evidence="9" type="ORF">IAA37_06250</name>
</gene>
<dbReference type="EMBL" id="DWXN01000012">
    <property type="protein sequence ID" value="HJB75258.1"/>
    <property type="molecule type" value="Genomic_DNA"/>
</dbReference>
<feature type="domain" description="Gcp-like" evidence="8">
    <location>
        <begin position="42"/>
        <end position="299"/>
    </location>
</feature>
<reference evidence="9" key="2">
    <citation type="submission" date="2021-04" db="EMBL/GenBank/DDBJ databases">
        <authorList>
            <person name="Gilroy R."/>
        </authorList>
    </citation>
    <scope>NUCLEOTIDE SEQUENCE</scope>
    <source>
        <strain evidence="9">CHK188-16595</strain>
    </source>
</reference>
<evidence type="ECO:0000256" key="2">
    <source>
        <dbReference type="ARBA" id="ARBA00022679"/>
    </source>
</evidence>
<keyword evidence="2" id="KW-0808">Transferase</keyword>
<evidence type="ECO:0000256" key="1">
    <source>
        <dbReference type="ARBA" id="ARBA00012156"/>
    </source>
</evidence>
<dbReference type="GO" id="GO:0046872">
    <property type="term" value="F:metal ion binding"/>
    <property type="evidence" value="ECO:0007669"/>
    <property type="project" value="UniProtKB-KW"/>
</dbReference>
<dbReference type="PANTHER" id="PTHR11735">
    <property type="entry name" value="TRNA N6-ADENOSINE THREONYLCARBAMOYLTRANSFERASE"/>
    <property type="match status" value="1"/>
</dbReference>
<keyword evidence="6" id="KW-0012">Acyltransferase</keyword>
<dbReference type="SUPFAM" id="SSF53067">
    <property type="entry name" value="Actin-like ATPase domain"/>
    <property type="match status" value="1"/>
</dbReference>
<evidence type="ECO:0000256" key="7">
    <source>
        <dbReference type="ARBA" id="ARBA00048117"/>
    </source>
</evidence>
<dbReference type="GO" id="GO:0061711">
    <property type="term" value="F:tRNA N(6)-L-threonylcarbamoyladenine synthase activity"/>
    <property type="evidence" value="ECO:0007669"/>
    <property type="project" value="UniProtKB-EC"/>
</dbReference>
<evidence type="ECO:0000256" key="6">
    <source>
        <dbReference type="ARBA" id="ARBA00023315"/>
    </source>
</evidence>
<dbReference type="InterPro" id="IPR043129">
    <property type="entry name" value="ATPase_NBD"/>
</dbReference>
<evidence type="ECO:0000256" key="4">
    <source>
        <dbReference type="ARBA" id="ARBA00022723"/>
    </source>
</evidence>
<keyword evidence="4" id="KW-0479">Metal-binding</keyword>
<evidence type="ECO:0000313" key="10">
    <source>
        <dbReference type="Proteomes" id="UP000823877"/>
    </source>
</evidence>
<dbReference type="PANTHER" id="PTHR11735:SF6">
    <property type="entry name" value="TRNA N6-ADENOSINE THREONYLCARBAMOYLTRANSFERASE, MITOCHONDRIAL"/>
    <property type="match status" value="1"/>
</dbReference>
<dbReference type="PRINTS" id="PR00789">
    <property type="entry name" value="OSIALOPTASE"/>
</dbReference>
<evidence type="ECO:0000313" key="9">
    <source>
        <dbReference type="EMBL" id="HJB75258.1"/>
    </source>
</evidence>
<dbReference type="EC" id="2.3.1.234" evidence="1"/>
<dbReference type="GO" id="GO:0008033">
    <property type="term" value="P:tRNA processing"/>
    <property type="evidence" value="ECO:0007669"/>
    <property type="project" value="UniProtKB-KW"/>
</dbReference>
<evidence type="ECO:0000256" key="5">
    <source>
        <dbReference type="ARBA" id="ARBA00023004"/>
    </source>
</evidence>